<dbReference type="AlphaFoldDB" id="A0A6H2A100"/>
<proteinExistence type="predicted"/>
<organism evidence="1">
    <name type="scientific">viral metagenome</name>
    <dbReference type="NCBI Taxonomy" id="1070528"/>
    <lineage>
        <taxon>unclassified sequences</taxon>
        <taxon>metagenomes</taxon>
        <taxon>organismal metagenomes</taxon>
    </lineage>
</organism>
<sequence length="74" mass="8279">MREFILQLNANVHGGVRDKIISGIKAAYSDNFFIRTKGEFVRPALYSPLGYRATIVSNHYPTIRIANPQKGDGI</sequence>
<protein>
    <submittedName>
        <fullName evidence="1">Uncharacterized protein</fullName>
    </submittedName>
</protein>
<accession>A0A6H2A100</accession>
<dbReference type="EMBL" id="MT144426">
    <property type="protein sequence ID" value="QJA53494.1"/>
    <property type="molecule type" value="Genomic_DNA"/>
</dbReference>
<reference evidence="1" key="1">
    <citation type="submission" date="2020-03" db="EMBL/GenBank/DDBJ databases">
        <title>The deep terrestrial virosphere.</title>
        <authorList>
            <person name="Holmfeldt K."/>
            <person name="Nilsson E."/>
            <person name="Simone D."/>
            <person name="Lopez-Fernandez M."/>
            <person name="Wu X."/>
            <person name="de Brujin I."/>
            <person name="Lundin D."/>
            <person name="Andersson A."/>
            <person name="Bertilsson S."/>
            <person name="Dopson M."/>
        </authorList>
    </citation>
    <scope>NUCLEOTIDE SEQUENCE</scope>
    <source>
        <strain evidence="1">TM448A03592</strain>
    </source>
</reference>
<name>A0A6H2A100_9ZZZZ</name>
<evidence type="ECO:0000313" key="1">
    <source>
        <dbReference type="EMBL" id="QJA53494.1"/>
    </source>
</evidence>
<gene>
    <name evidence="1" type="ORF">TM448A03592_0003</name>
</gene>